<evidence type="ECO:0000259" key="8">
    <source>
        <dbReference type="Pfam" id="PF23262"/>
    </source>
</evidence>
<feature type="transmembrane region" description="Helical" evidence="6">
    <location>
        <begin position="107"/>
        <end position="129"/>
    </location>
</feature>
<evidence type="ECO:0000256" key="1">
    <source>
        <dbReference type="ARBA" id="ARBA00004141"/>
    </source>
</evidence>
<dbReference type="Proteomes" id="UP001152484">
    <property type="component" value="Unassembled WGS sequence"/>
</dbReference>
<evidence type="ECO:0000256" key="4">
    <source>
        <dbReference type="ARBA" id="ARBA00023136"/>
    </source>
</evidence>
<keyword evidence="4 6" id="KW-0472">Membrane</keyword>
<dbReference type="Pfam" id="PF23262">
    <property type="entry name" value="NFD4_C"/>
    <property type="match status" value="1"/>
</dbReference>
<keyword evidence="2 6" id="KW-0812">Transmembrane</keyword>
<accession>A0A9P0Z4I2</accession>
<dbReference type="EMBL" id="CAMAPE010000019">
    <property type="protein sequence ID" value="CAH9086775.1"/>
    <property type="molecule type" value="Genomic_DNA"/>
</dbReference>
<organism evidence="9 10">
    <name type="scientific">Cuscuta europaea</name>
    <name type="common">European dodder</name>
    <dbReference type="NCBI Taxonomy" id="41803"/>
    <lineage>
        <taxon>Eukaryota</taxon>
        <taxon>Viridiplantae</taxon>
        <taxon>Streptophyta</taxon>
        <taxon>Embryophyta</taxon>
        <taxon>Tracheophyta</taxon>
        <taxon>Spermatophyta</taxon>
        <taxon>Magnoliopsida</taxon>
        <taxon>eudicotyledons</taxon>
        <taxon>Gunneridae</taxon>
        <taxon>Pentapetalae</taxon>
        <taxon>asterids</taxon>
        <taxon>lamiids</taxon>
        <taxon>Solanales</taxon>
        <taxon>Convolvulaceae</taxon>
        <taxon>Cuscuteae</taxon>
        <taxon>Cuscuta</taxon>
        <taxon>Cuscuta subgen. Cuscuta</taxon>
    </lineage>
</organism>
<feature type="transmembrane region" description="Helical" evidence="6">
    <location>
        <begin position="402"/>
        <end position="419"/>
    </location>
</feature>
<dbReference type="OrthoDB" id="410267at2759"/>
<feature type="domain" description="Nodulin-like" evidence="7">
    <location>
        <begin position="11"/>
        <end position="257"/>
    </location>
</feature>
<dbReference type="AlphaFoldDB" id="A0A9P0Z4I2"/>
<feature type="transmembrane region" description="Helical" evidence="6">
    <location>
        <begin position="171"/>
        <end position="194"/>
    </location>
</feature>
<gene>
    <name evidence="9" type="ORF">CEURO_LOCUS9771</name>
</gene>
<dbReference type="InterPro" id="IPR036259">
    <property type="entry name" value="MFS_trans_sf"/>
</dbReference>
<feature type="transmembrane region" description="Helical" evidence="6">
    <location>
        <begin position="335"/>
        <end position="357"/>
    </location>
</feature>
<feature type="transmembrane region" description="Helical" evidence="6">
    <location>
        <begin position="369"/>
        <end position="390"/>
    </location>
</feature>
<name>A0A9P0Z4I2_CUSEU</name>
<feature type="transmembrane region" description="Helical" evidence="6">
    <location>
        <begin position="425"/>
        <end position="446"/>
    </location>
</feature>
<feature type="transmembrane region" description="Helical" evidence="6">
    <location>
        <begin position="76"/>
        <end position="95"/>
    </location>
</feature>
<comment type="caution">
    <text evidence="9">The sequence shown here is derived from an EMBL/GenBank/DDBJ whole genome shotgun (WGS) entry which is preliminary data.</text>
</comment>
<dbReference type="Pfam" id="PF06813">
    <property type="entry name" value="Nodulin-like"/>
    <property type="match status" value="1"/>
</dbReference>
<keyword evidence="10" id="KW-1185">Reference proteome</keyword>
<dbReference type="Gene3D" id="1.20.1250.20">
    <property type="entry name" value="MFS general substrate transporter like domains"/>
    <property type="match status" value="2"/>
</dbReference>
<comment type="similarity">
    <text evidence="5">Belongs to the major facilitator superfamily. Phosphate:H(+) symporter (TC 2.A.1.9) family.</text>
</comment>
<evidence type="ECO:0008006" key="11">
    <source>
        <dbReference type="Google" id="ProtNLM"/>
    </source>
</evidence>
<evidence type="ECO:0000259" key="7">
    <source>
        <dbReference type="Pfam" id="PF06813"/>
    </source>
</evidence>
<dbReference type="InterPro" id="IPR010658">
    <property type="entry name" value="Nodulin-like"/>
</dbReference>
<evidence type="ECO:0000313" key="9">
    <source>
        <dbReference type="EMBL" id="CAH9086775.1"/>
    </source>
</evidence>
<dbReference type="CDD" id="cd17354">
    <property type="entry name" value="MFS_Mch1p_like"/>
    <property type="match status" value="1"/>
</dbReference>
<feature type="transmembrane region" description="Helical" evidence="6">
    <location>
        <begin position="206"/>
        <end position="227"/>
    </location>
</feature>
<evidence type="ECO:0000313" key="10">
    <source>
        <dbReference type="Proteomes" id="UP001152484"/>
    </source>
</evidence>
<feature type="transmembrane region" description="Helical" evidence="6">
    <location>
        <begin position="458"/>
        <end position="485"/>
    </location>
</feature>
<proteinExistence type="inferred from homology"/>
<feature type="transmembrane region" description="Helical" evidence="6">
    <location>
        <begin position="233"/>
        <end position="255"/>
    </location>
</feature>
<evidence type="ECO:0000256" key="2">
    <source>
        <dbReference type="ARBA" id="ARBA00022692"/>
    </source>
</evidence>
<evidence type="ECO:0000256" key="3">
    <source>
        <dbReference type="ARBA" id="ARBA00022989"/>
    </source>
</evidence>
<sequence>MLSLKGGTRPPWVGLGASVWLTIAAGNGNNFPLYSHTLKSVMGLNQQQLTMFGVANDIGENIGLLPGLVCNKFPPWVVLLIGVFSCFIGYGTLWLSVSGIVPNLPYWLIWIAIVVATNSSAWFNTSLIVTNMRNFPLNRGMVSGILMGYGGLSAAVFTEVYSVLLHNSSNLLLFLAVGVPAICIIMVFFVRPCTPASGDDPSENHHFLFIQAASAILGVYVLTATILEDIFVLSVPVSYVILIIMVLLLSAPLAIPLKMTFYPSVLSKSFLLDKGAEETTTENLLSPSLGSFDSGEGISEVDMLLAEGGGAIKEKRRPRRGEDFKFTEAMVKADFWCLFLVCFVGVGSGVTVLNNLAQIGIAQGVQDTTILLSLFSFCNFVGRLGGGVVSEHFVRSKALPRTFWIACTQAVMILTYLLFASALDGTLYIATALLGICYGVHCAVGPPTTSELFGLKHFGLIINFLGIGNPLGAYLFSGLLAGYLYDDEAAKQHSDTCIGPNCFRVTFLVLAGLCSVGCLLSILLTVRIRPVYQTLYSGSSFRLQQSLNL</sequence>
<evidence type="ECO:0000256" key="6">
    <source>
        <dbReference type="SAM" id="Phobius"/>
    </source>
</evidence>
<dbReference type="PANTHER" id="PTHR21576:SF154">
    <property type="entry name" value="OS04G0502800 PROTEIN"/>
    <property type="match status" value="1"/>
</dbReference>
<feature type="transmembrane region" description="Helical" evidence="6">
    <location>
        <begin position="505"/>
        <end position="526"/>
    </location>
</feature>
<keyword evidence="3 6" id="KW-1133">Transmembrane helix</keyword>
<dbReference type="GO" id="GO:0016020">
    <property type="term" value="C:membrane"/>
    <property type="evidence" value="ECO:0007669"/>
    <property type="project" value="UniProtKB-SubCell"/>
</dbReference>
<reference evidence="9" key="1">
    <citation type="submission" date="2022-07" db="EMBL/GenBank/DDBJ databases">
        <authorList>
            <person name="Macas J."/>
            <person name="Novak P."/>
            <person name="Neumann P."/>
        </authorList>
    </citation>
    <scope>NUCLEOTIDE SEQUENCE</scope>
</reference>
<feature type="domain" description="NFD4 C-terminal" evidence="8">
    <location>
        <begin position="332"/>
        <end position="532"/>
    </location>
</feature>
<dbReference type="PANTHER" id="PTHR21576">
    <property type="entry name" value="UNCHARACTERIZED NODULIN-LIKE PROTEIN"/>
    <property type="match status" value="1"/>
</dbReference>
<comment type="subcellular location">
    <subcellularLocation>
        <location evidence="1">Membrane</location>
        <topology evidence="1">Multi-pass membrane protein</topology>
    </subcellularLocation>
</comment>
<protein>
    <recommendedName>
        <fullName evidence="11">Nodulin-like domain-containing protein</fullName>
    </recommendedName>
</protein>
<dbReference type="InterPro" id="IPR056555">
    <property type="entry name" value="NFD4_C"/>
</dbReference>
<evidence type="ECO:0000256" key="5">
    <source>
        <dbReference type="ARBA" id="ARBA00044504"/>
    </source>
</evidence>
<feature type="transmembrane region" description="Helical" evidence="6">
    <location>
        <begin position="141"/>
        <end position="165"/>
    </location>
</feature>
<dbReference type="SUPFAM" id="SSF103473">
    <property type="entry name" value="MFS general substrate transporter"/>
    <property type="match status" value="2"/>
</dbReference>